<dbReference type="Pfam" id="PF01116">
    <property type="entry name" value="F_bP_aldolase"/>
    <property type="match status" value="1"/>
</dbReference>
<dbReference type="InterPro" id="IPR000771">
    <property type="entry name" value="FBA_II"/>
</dbReference>
<dbReference type="EMBL" id="FMUN01000001">
    <property type="protein sequence ID" value="SCX74874.1"/>
    <property type="molecule type" value="Genomic_DNA"/>
</dbReference>
<dbReference type="STRING" id="381306.AN478_13355"/>
<dbReference type="SUPFAM" id="SSF51569">
    <property type="entry name" value="Aldolase"/>
    <property type="match status" value="1"/>
</dbReference>
<evidence type="ECO:0000313" key="2">
    <source>
        <dbReference type="EMBL" id="SCX74874.1"/>
    </source>
</evidence>
<dbReference type="GO" id="GO:0016832">
    <property type="term" value="F:aldehyde-lyase activity"/>
    <property type="evidence" value="ECO:0007669"/>
    <property type="project" value="InterPro"/>
</dbReference>
<dbReference type="GO" id="GO:0008270">
    <property type="term" value="F:zinc ion binding"/>
    <property type="evidence" value="ECO:0007669"/>
    <property type="project" value="InterPro"/>
</dbReference>
<proteinExistence type="predicted"/>
<sequence length="388" mass="41786">MALTDINDMRTHAYRHGYALGAFAIPDLESLVGVIAAAEAYRAPVLLVPEAADEHRRKLLLPAVEAAARDAQVPVGIQAAVAGDREAASSAIRLGCNGLRVRETGGSFPQSVQQAQEIAALAHACGLSVEAEPGTNVVTTPAEAKRFVEGSGVEGLWLDLGVRDSERSGKGRPDYDRVKRIHKELNAPLGIDAGNGLSEDQYLRLIRHGVAVFEFRAPTKDEDPVAESVSAQAEQALRIWGAAGRAAEVRAQCAPWEAAEQILLCNFPGASENEMDERLSQGELTLAGIPGVRDVVGGKAAEEAPYRYAWRVRLCHPKALSHFQQHPERHAFTHGGTHSSAEDCIWIHYRCGGRDGGTQRDPQERPFAEGSSTADLEHVAARTPRKLA</sequence>
<protein>
    <submittedName>
        <fullName evidence="2">Fructose-bisphosphate aldolase, class II</fullName>
    </submittedName>
</protein>
<feature type="compositionally biased region" description="Basic and acidic residues" evidence="1">
    <location>
        <begin position="357"/>
        <end position="367"/>
    </location>
</feature>
<evidence type="ECO:0000256" key="1">
    <source>
        <dbReference type="SAM" id="MobiDB-lite"/>
    </source>
</evidence>
<gene>
    <name evidence="2" type="ORF">SAMN05661077_0179</name>
</gene>
<dbReference type="GO" id="GO:0005975">
    <property type="term" value="P:carbohydrate metabolic process"/>
    <property type="evidence" value="ECO:0007669"/>
    <property type="project" value="InterPro"/>
</dbReference>
<dbReference type="RefSeq" id="WP_054967094.1">
    <property type="nucleotide sequence ID" value="NZ_FMUN01000001.1"/>
</dbReference>
<organism evidence="2 3">
    <name type="scientific">Thiohalorhabdus denitrificans</name>
    <dbReference type="NCBI Taxonomy" id="381306"/>
    <lineage>
        <taxon>Bacteria</taxon>
        <taxon>Pseudomonadati</taxon>
        <taxon>Pseudomonadota</taxon>
        <taxon>Gammaproteobacteria</taxon>
        <taxon>Thiohalorhabdales</taxon>
        <taxon>Thiohalorhabdaceae</taxon>
        <taxon>Thiohalorhabdus</taxon>
    </lineage>
</organism>
<feature type="region of interest" description="Disordered" evidence="1">
    <location>
        <begin position="355"/>
        <end position="388"/>
    </location>
</feature>
<dbReference type="Gene3D" id="3.20.20.70">
    <property type="entry name" value="Aldolase class I"/>
    <property type="match status" value="1"/>
</dbReference>
<dbReference type="OrthoDB" id="9803995at2"/>
<dbReference type="Proteomes" id="UP000183104">
    <property type="component" value="Unassembled WGS sequence"/>
</dbReference>
<dbReference type="InterPro" id="IPR013785">
    <property type="entry name" value="Aldolase_TIM"/>
</dbReference>
<accession>A0A0P9EL13</accession>
<dbReference type="AlphaFoldDB" id="A0A0P9EL13"/>
<keyword evidence="3" id="KW-1185">Reference proteome</keyword>
<name>A0A0P9EL13_9GAMM</name>
<evidence type="ECO:0000313" key="3">
    <source>
        <dbReference type="Proteomes" id="UP000183104"/>
    </source>
</evidence>
<reference evidence="3" key="1">
    <citation type="submission" date="2016-10" db="EMBL/GenBank/DDBJ databases">
        <authorList>
            <person name="Varghese N."/>
        </authorList>
    </citation>
    <scope>NUCLEOTIDE SEQUENCE [LARGE SCALE GENOMIC DNA]</scope>
    <source>
        <strain evidence="3">HL 19</strain>
    </source>
</reference>